<organism evidence="2 3">
    <name type="scientific">Planctopirus ephydatiae</name>
    <dbReference type="NCBI Taxonomy" id="2528019"/>
    <lineage>
        <taxon>Bacteria</taxon>
        <taxon>Pseudomonadati</taxon>
        <taxon>Planctomycetota</taxon>
        <taxon>Planctomycetia</taxon>
        <taxon>Planctomycetales</taxon>
        <taxon>Planctomycetaceae</taxon>
        <taxon>Planctopirus</taxon>
    </lineage>
</organism>
<evidence type="ECO:0000313" key="3">
    <source>
        <dbReference type="Proteomes" id="UP000315349"/>
    </source>
</evidence>
<sequence length="744" mass="82085">MGTTLPMASIVGSGTSQADDLQTDMTFDLASTGFGLHYEITQDQGQSRTKAGSLTEEVVIGGRSRSQESTTDLWVNLAGYGNWTNTSSSGWSESVSNYEFSRRIDKSYWYGRQSYQVSPVSYGRTSTWTSSGDSSQYGPYAGTSGQNALFNPETGLVDYTYSQSEGSGSGSYESSFAGSFESGTAHDLAEWNVTFSNPMSLINQALAPYNYYNLPFIPQAFTNAMGGYELSYLGDWHLSSEGWASDTQYYKYYENDRTGDWRIDYWDHKPAENETPKRSEYGGPSYDSIQQEAYAAQQQAQSQANQPHPDEAPAAKSADQNRLEEEQSASGSEGGSYTPSNPVAPGNEVGQASRNAMDRAYERLGEQQSNPHIRDLLNRNEHDLGTLIDRAPYRPTVNPPRLQFLGNHTTSLPLPPPKEGETQNALTVEMASELEAAFLVLYGTKGQNLLQAYKKAGGVIEFGDYWYSSKLGYQPGNVYQVIWIDTDLNPVEQAEQLMLRLIDASAYHLVRRELVNLLNNDVMNDELYEQLAESYRAAVREAAASAAALSELYVQGITVFNTPLGITIGIAQFADNPNGINGVIVMADMVPILNQLPLDQAVRIVGPNGVEIFNAVTIKIFRNGQKAFRDGTIEAMRKLGVVYPEGVPTQAHHLIPLQLMKDSKIVAQLNRLGFNIHDPSVNGLLLPTVDYLGRTARIHSGSHPEYTKMVENLLSRVTTKQELDELLEYLRGALLSSPELGRLN</sequence>
<proteinExistence type="predicted"/>
<feature type="compositionally biased region" description="Low complexity" evidence="1">
    <location>
        <begin position="293"/>
        <end position="306"/>
    </location>
</feature>
<evidence type="ECO:0000256" key="1">
    <source>
        <dbReference type="SAM" id="MobiDB-lite"/>
    </source>
</evidence>
<dbReference type="InterPro" id="IPR032871">
    <property type="entry name" value="AHH_dom_containing"/>
</dbReference>
<name>A0A518GPQ2_9PLAN</name>
<dbReference type="OrthoDB" id="285999at2"/>
<keyword evidence="3" id="KW-1185">Reference proteome</keyword>
<evidence type="ECO:0000313" key="2">
    <source>
        <dbReference type="EMBL" id="QDV30519.1"/>
    </source>
</evidence>
<dbReference type="EMBL" id="CP036299">
    <property type="protein sequence ID" value="QDV30519.1"/>
    <property type="molecule type" value="Genomic_DNA"/>
</dbReference>
<gene>
    <name evidence="2" type="ORF">Spb1_24530</name>
</gene>
<feature type="region of interest" description="Disordered" evidence="1">
    <location>
        <begin position="293"/>
        <end position="350"/>
    </location>
</feature>
<dbReference type="KEGG" id="peh:Spb1_24530"/>
<reference evidence="2 3" key="1">
    <citation type="submission" date="2019-02" db="EMBL/GenBank/DDBJ databases">
        <title>Deep-cultivation of Planctomycetes and their phenomic and genomic characterization uncovers novel biology.</title>
        <authorList>
            <person name="Wiegand S."/>
            <person name="Jogler M."/>
            <person name="Boedeker C."/>
            <person name="Pinto D."/>
            <person name="Vollmers J."/>
            <person name="Rivas-Marin E."/>
            <person name="Kohn T."/>
            <person name="Peeters S.H."/>
            <person name="Heuer A."/>
            <person name="Rast P."/>
            <person name="Oberbeckmann S."/>
            <person name="Bunk B."/>
            <person name="Jeske O."/>
            <person name="Meyerdierks A."/>
            <person name="Storesund J.E."/>
            <person name="Kallscheuer N."/>
            <person name="Luecker S."/>
            <person name="Lage O.M."/>
            <person name="Pohl T."/>
            <person name="Merkel B.J."/>
            <person name="Hornburger P."/>
            <person name="Mueller R.-W."/>
            <person name="Bruemmer F."/>
            <person name="Labrenz M."/>
            <person name="Spormann A.M."/>
            <person name="Op den Camp H."/>
            <person name="Overmann J."/>
            <person name="Amann R."/>
            <person name="Jetten M.S.M."/>
            <person name="Mascher T."/>
            <person name="Medema M.H."/>
            <person name="Devos D.P."/>
            <person name="Kaster A.-K."/>
            <person name="Ovreas L."/>
            <person name="Rohde M."/>
            <person name="Galperin M.Y."/>
            <person name="Jogler C."/>
        </authorList>
    </citation>
    <scope>NUCLEOTIDE SEQUENCE [LARGE SCALE GENOMIC DNA]</scope>
    <source>
        <strain evidence="2 3">Spb1</strain>
    </source>
</reference>
<feature type="compositionally biased region" description="Basic and acidic residues" evidence="1">
    <location>
        <begin position="308"/>
        <end position="325"/>
    </location>
</feature>
<accession>A0A518GPQ2</accession>
<protein>
    <submittedName>
        <fullName evidence="2">Uncharacterized protein</fullName>
    </submittedName>
</protein>
<dbReference type="AlphaFoldDB" id="A0A518GPQ2"/>
<dbReference type="Proteomes" id="UP000315349">
    <property type="component" value="Chromosome"/>
</dbReference>
<dbReference type="Pfam" id="PF14412">
    <property type="entry name" value="AHH"/>
    <property type="match status" value="1"/>
</dbReference>